<evidence type="ECO:0000256" key="4">
    <source>
        <dbReference type="ARBA" id="ARBA00023136"/>
    </source>
</evidence>
<comment type="function">
    <text evidence="5">Probably involved in the biogenesis of the COX complex.</text>
</comment>
<evidence type="ECO:0000256" key="3">
    <source>
        <dbReference type="ARBA" id="ARBA00022989"/>
    </source>
</evidence>
<gene>
    <name evidence="6" type="ORF">BD311DRAFT_746755</name>
</gene>
<comment type="subcellular location">
    <subcellularLocation>
        <location evidence="1">Membrane</location>
    </subcellularLocation>
    <subcellularLocation>
        <location evidence="5">Mitochondrion inner membrane</location>
        <topology evidence="5">Multi-pass membrane protein</topology>
    </subcellularLocation>
</comment>
<dbReference type="InterPro" id="IPR045214">
    <property type="entry name" value="Surf1/Surf4"/>
</dbReference>
<dbReference type="PROSITE" id="PS50895">
    <property type="entry name" value="SURF1"/>
    <property type="match status" value="1"/>
</dbReference>
<proteinExistence type="inferred from homology"/>
<organism evidence="6">
    <name type="scientific">Dichomitus squalens</name>
    <dbReference type="NCBI Taxonomy" id="114155"/>
    <lineage>
        <taxon>Eukaryota</taxon>
        <taxon>Fungi</taxon>
        <taxon>Dikarya</taxon>
        <taxon>Basidiomycota</taxon>
        <taxon>Agaricomycotina</taxon>
        <taxon>Agaricomycetes</taxon>
        <taxon>Polyporales</taxon>
        <taxon>Polyporaceae</taxon>
        <taxon>Dichomitus</taxon>
    </lineage>
</organism>
<dbReference type="PANTHER" id="PTHR23427:SF2">
    <property type="entry name" value="SURFEIT LOCUS PROTEIN 1"/>
    <property type="match status" value="1"/>
</dbReference>
<dbReference type="EMBL" id="ML143388">
    <property type="protein sequence ID" value="TBU34761.1"/>
    <property type="molecule type" value="Genomic_DNA"/>
</dbReference>
<dbReference type="GO" id="GO:0005743">
    <property type="term" value="C:mitochondrial inner membrane"/>
    <property type="evidence" value="ECO:0007669"/>
    <property type="project" value="UniProtKB-SubCell"/>
</dbReference>
<dbReference type="AlphaFoldDB" id="A0A4Q9N6I6"/>
<dbReference type="OrthoDB" id="10040024at2759"/>
<accession>A0A4Q9N6I6</accession>
<keyword evidence="5" id="KW-0496">Mitochondrion</keyword>
<comment type="similarity">
    <text evidence="5">Belongs to the SURF1 family.</text>
</comment>
<feature type="transmembrane region" description="Helical" evidence="5">
    <location>
        <begin position="56"/>
        <end position="77"/>
    </location>
</feature>
<keyword evidence="4 5" id="KW-0472">Membrane</keyword>
<dbReference type="GO" id="GO:0033617">
    <property type="term" value="P:mitochondrial respiratory chain complex IV assembly"/>
    <property type="evidence" value="ECO:0007669"/>
    <property type="project" value="TreeGrafter"/>
</dbReference>
<dbReference type="InterPro" id="IPR002994">
    <property type="entry name" value="Surf1/Shy1"/>
</dbReference>
<keyword evidence="2 5" id="KW-0812">Transmembrane</keyword>
<keyword evidence="3 5" id="KW-1133">Transmembrane helix</keyword>
<dbReference type="Proteomes" id="UP000292957">
    <property type="component" value="Unassembled WGS sequence"/>
</dbReference>
<feature type="transmembrane region" description="Helical" evidence="5">
    <location>
        <begin position="269"/>
        <end position="291"/>
    </location>
</feature>
<protein>
    <recommendedName>
        <fullName evidence="5">SURF1-like protein</fullName>
    </recommendedName>
</protein>
<evidence type="ECO:0000256" key="2">
    <source>
        <dbReference type="ARBA" id="ARBA00022692"/>
    </source>
</evidence>
<name>A0A4Q9N6I6_9APHY</name>
<evidence type="ECO:0000256" key="1">
    <source>
        <dbReference type="ARBA" id="ARBA00004370"/>
    </source>
</evidence>
<keyword evidence="5" id="KW-0999">Mitochondrion inner membrane</keyword>
<dbReference type="CDD" id="cd06662">
    <property type="entry name" value="SURF1"/>
    <property type="match status" value="1"/>
</dbReference>
<dbReference type="PANTHER" id="PTHR23427">
    <property type="entry name" value="SURFEIT LOCUS PROTEIN"/>
    <property type="match status" value="1"/>
</dbReference>
<evidence type="ECO:0000256" key="5">
    <source>
        <dbReference type="RuleBase" id="RU363076"/>
    </source>
</evidence>
<dbReference type="Pfam" id="PF02104">
    <property type="entry name" value="SURF1"/>
    <property type="match status" value="1"/>
</dbReference>
<reference evidence="6" key="1">
    <citation type="submission" date="2019-01" db="EMBL/GenBank/DDBJ databases">
        <title>Draft genome sequences of three monokaryotic isolates of the white-rot basidiomycete fungus Dichomitus squalens.</title>
        <authorList>
            <consortium name="DOE Joint Genome Institute"/>
            <person name="Lopez S.C."/>
            <person name="Andreopoulos B."/>
            <person name="Pangilinan J."/>
            <person name="Lipzen A."/>
            <person name="Riley R."/>
            <person name="Ahrendt S."/>
            <person name="Ng V."/>
            <person name="Barry K."/>
            <person name="Daum C."/>
            <person name="Grigoriev I.V."/>
            <person name="Hilden K.S."/>
            <person name="Makela M.R."/>
            <person name="de Vries R.P."/>
        </authorList>
    </citation>
    <scope>NUCLEOTIDE SEQUENCE [LARGE SCALE GENOMIC DNA]</scope>
    <source>
        <strain evidence="6">OM18370.1</strain>
    </source>
</reference>
<sequence>MLNRATPIHKMIHLGRLLFRPRLAVPVPRPNVILPKGMLSTEGPSSSTYRAKREPWITPTMVLVGIIPIFTFALGTWQVQRLKWKVALIDELEEKLQREPMPLPSYVNLAALPEFTFRKVILKGRWDTSHVILLGPRVRDGTNGYHVVVPFVRTDGSTVLVDRGFVTKELARNAKQALANEQGEVEILGMLRTAQVRNNFTPENHPEKGEWYWADIDAMAAYAGGQEAGVQPVFIEEIFEGHAGEASSRLSHGVPVGRPPTVDVRNSHVSYIITWYSLSAFTSAMFLRLLLRRRGVLARIPR</sequence>
<evidence type="ECO:0000313" key="6">
    <source>
        <dbReference type="EMBL" id="TBU34761.1"/>
    </source>
</evidence>